<evidence type="ECO:0000313" key="3">
    <source>
        <dbReference type="EMBL" id="OMJ90719.1"/>
    </source>
</evidence>
<protein>
    <recommendedName>
        <fullName evidence="2">Ubiquitin-like domain-containing protein</fullName>
    </recommendedName>
</protein>
<dbReference type="PANTHER" id="PTHR13042">
    <property type="entry name" value="UBIQUITIN-LIKE PROTEIN 5"/>
    <property type="match status" value="1"/>
</dbReference>
<dbReference type="InterPro" id="IPR000626">
    <property type="entry name" value="Ubiquitin-like_dom"/>
</dbReference>
<dbReference type="InterPro" id="IPR039732">
    <property type="entry name" value="Hub1/Ubl5"/>
</dbReference>
<keyword evidence="1" id="KW-0833">Ubl conjugation pathway</keyword>
<dbReference type="FunFam" id="3.10.20.90:FF:000052">
    <property type="entry name" value="Ubiquitin-like protein 5"/>
    <property type="match status" value="1"/>
</dbReference>
<evidence type="ECO:0000259" key="2">
    <source>
        <dbReference type="PROSITE" id="PS50053"/>
    </source>
</evidence>
<dbReference type="CDD" id="cd01791">
    <property type="entry name" value="Ubl_UBL5"/>
    <property type="match status" value="1"/>
</dbReference>
<evidence type="ECO:0000313" key="4">
    <source>
        <dbReference type="Proteomes" id="UP000187209"/>
    </source>
</evidence>
<dbReference type="OrthoDB" id="3881at2759"/>
<proteinExistence type="predicted"/>
<dbReference type="Proteomes" id="UP000187209">
    <property type="component" value="Unassembled WGS sequence"/>
</dbReference>
<dbReference type="EMBL" id="MPUH01000097">
    <property type="protein sequence ID" value="OMJ90719.1"/>
    <property type="molecule type" value="Genomic_DNA"/>
</dbReference>
<evidence type="ECO:0000256" key="1">
    <source>
        <dbReference type="ARBA" id="ARBA00022786"/>
    </source>
</evidence>
<dbReference type="SUPFAM" id="SSF54236">
    <property type="entry name" value="Ubiquitin-like"/>
    <property type="match status" value="1"/>
</dbReference>
<dbReference type="Pfam" id="PF00240">
    <property type="entry name" value="ubiquitin"/>
    <property type="match status" value="1"/>
</dbReference>
<dbReference type="AlphaFoldDB" id="A0A1R2CNY9"/>
<name>A0A1R2CNY9_9CILI</name>
<dbReference type="SMART" id="SM00213">
    <property type="entry name" value="UBQ"/>
    <property type="match status" value="1"/>
</dbReference>
<comment type="caution">
    <text evidence="3">The sequence shown here is derived from an EMBL/GenBank/DDBJ whole genome shotgun (WGS) entry which is preliminary data.</text>
</comment>
<organism evidence="3 4">
    <name type="scientific">Stentor coeruleus</name>
    <dbReference type="NCBI Taxonomy" id="5963"/>
    <lineage>
        <taxon>Eukaryota</taxon>
        <taxon>Sar</taxon>
        <taxon>Alveolata</taxon>
        <taxon>Ciliophora</taxon>
        <taxon>Postciliodesmatophora</taxon>
        <taxon>Heterotrichea</taxon>
        <taxon>Heterotrichida</taxon>
        <taxon>Stentoridae</taxon>
        <taxon>Stentor</taxon>
    </lineage>
</organism>
<feature type="domain" description="Ubiquitin-like" evidence="2">
    <location>
        <begin position="5"/>
        <end position="76"/>
    </location>
</feature>
<accession>A0A1R2CNY9</accession>
<dbReference type="InterPro" id="IPR029071">
    <property type="entry name" value="Ubiquitin-like_domsf"/>
</dbReference>
<keyword evidence="4" id="KW-1185">Reference proteome</keyword>
<reference evidence="3 4" key="1">
    <citation type="submission" date="2016-11" db="EMBL/GenBank/DDBJ databases">
        <title>The macronuclear genome of Stentor coeruleus: a giant cell with tiny introns.</title>
        <authorList>
            <person name="Slabodnick M."/>
            <person name="Ruby J.G."/>
            <person name="Reiff S.B."/>
            <person name="Swart E.C."/>
            <person name="Gosai S."/>
            <person name="Prabakaran S."/>
            <person name="Witkowska E."/>
            <person name="Larue G.E."/>
            <person name="Fisher S."/>
            <person name="Freeman R.M."/>
            <person name="Gunawardena J."/>
            <person name="Chu W."/>
            <person name="Stover N.A."/>
            <person name="Gregory B.D."/>
            <person name="Nowacki M."/>
            <person name="Derisi J."/>
            <person name="Roy S.W."/>
            <person name="Marshall W.F."/>
            <person name="Sood P."/>
        </authorList>
    </citation>
    <scope>NUCLEOTIDE SEQUENCE [LARGE SCALE GENOMIC DNA]</scope>
    <source>
        <strain evidence="3">WM001</strain>
    </source>
</reference>
<dbReference type="Gene3D" id="3.10.20.90">
    <property type="entry name" value="Phosphatidylinositol 3-kinase Catalytic Subunit, Chain A, domain 1"/>
    <property type="match status" value="1"/>
</dbReference>
<gene>
    <name evidence="3" type="ORF">SteCoe_6895</name>
</gene>
<dbReference type="PROSITE" id="PS50053">
    <property type="entry name" value="UBIQUITIN_2"/>
    <property type="match status" value="1"/>
</dbReference>
<sequence length="76" mass="8944">MERMIEVICNDRLGHKVRVKCLPSDTIRDFKLLISAHIGTRPDKIRLQKANIIFKDHITLADYEIHDGMSLEMYYN</sequence>